<dbReference type="EMBL" id="SHNN01000002">
    <property type="protein sequence ID" value="MCX2981533.1"/>
    <property type="molecule type" value="Genomic_DNA"/>
</dbReference>
<protein>
    <recommendedName>
        <fullName evidence="2">Calcineurin-like phosphoesterase domain-containing protein</fullName>
    </recommendedName>
</protein>
<evidence type="ECO:0000313" key="4">
    <source>
        <dbReference type="Proteomes" id="UP001143362"/>
    </source>
</evidence>
<dbReference type="Pfam" id="PF00149">
    <property type="entry name" value="Metallophos"/>
    <property type="match status" value="1"/>
</dbReference>
<dbReference type="InterPro" id="IPR029052">
    <property type="entry name" value="Metallo-depent_PP-like"/>
</dbReference>
<dbReference type="PANTHER" id="PTHR46546">
    <property type="entry name" value="SHEWANELLA-LIKE PROTEIN PHOSPHATASE 1"/>
    <property type="match status" value="1"/>
</dbReference>
<reference evidence="3" key="1">
    <citation type="submission" date="2019-02" db="EMBL/GenBank/DDBJ databases">
        <authorList>
            <person name="Li S.-H."/>
        </authorList>
    </citation>
    <scope>NUCLEOTIDE SEQUENCE</scope>
    <source>
        <strain evidence="3">IMCC14734</strain>
    </source>
</reference>
<sequence length="631" mass="71009">MSRLSILLVVLVCIVAPAAAAQRAFEVDTTSRVVAFADVHGAYTDLVQILQEAGVIDDATNWSGGDTHLVSLGDLIDRGADSRKVVELLIKLDKQSTKAGGALHLVLGNHEIMVMSGDLSYVSAAEFAAFAGDEKRSERKRAFKTFAVANPDLDSEAALARFDEDYPPGYFALQRAFAPDGKLGAWLQQMPLLLRVNDTLYMHGGASAEIAEKTLAAINDDNKRDFLRYLELVEVLRDEGVLAPYVDFYERRAYLNNQVEQVMASKPKKRPAWFDVYAEMAELERAFIFSSESPVWYRGSAFCHPLAESFNTERLLKRAGASTLVIGHTPSRGEAIERQGGQIIRLDTGMLKSVYQGRAAVLVQEAGQRYVQYLGEPERQQPVVEDNNLTPTMWGMTDAEMEDFLLRGDILEVVDIGTGITKPQRVSLRRGEHSGDAVFKHVDSVPGLETKSKYLSRRHNRSDRYQYDVAAYKLDRMMDLQLVPVTVLRPVEGEQGSLGAWFTGTINERDRGESGEPFKSFCPQMEQYRLRFVFDVLAFNEDRNLTNILWSKRDYMMRLIDHSLAFRTLERRPKQYAKVGLRVSDLLRQQLEGLSLAELQDVLGDYLHPRQIEAIMVRRDLILEEALGTDP</sequence>
<dbReference type="PANTHER" id="PTHR46546:SF4">
    <property type="entry name" value="SHEWANELLA-LIKE PROTEIN PHOSPHATASE 1"/>
    <property type="match status" value="1"/>
</dbReference>
<accession>A0ABT3TGT8</accession>
<organism evidence="3 4">
    <name type="scientific">Candidatus Litorirhabdus singularis</name>
    <dbReference type="NCBI Taxonomy" id="2518993"/>
    <lineage>
        <taxon>Bacteria</taxon>
        <taxon>Pseudomonadati</taxon>
        <taxon>Pseudomonadota</taxon>
        <taxon>Gammaproteobacteria</taxon>
        <taxon>Cellvibrionales</taxon>
        <taxon>Halieaceae</taxon>
        <taxon>Candidatus Litorirhabdus</taxon>
    </lineage>
</organism>
<evidence type="ECO:0000256" key="1">
    <source>
        <dbReference type="SAM" id="SignalP"/>
    </source>
</evidence>
<feature type="chain" id="PRO_5045131944" description="Calcineurin-like phosphoesterase domain-containing protein" evidence="1">
    <location>
        <begin position="21"/>
        <end position="631"/>
    </location>
</feature>
<dbReference type="Gene3D" id="3.60.21.10">
    <property type="match status" value="1"/>
</dbReference>
<comment type="caution">
    <text evidence="3">The sequence shown here is derived from an EMBL/GenBank/DDBJ whole genome shotgun (WGS) entry which is preliminary data.</text>
</comment>
<dbReference type="InterPro" id="IPR004843">
    <property type="entry name" value="Calcineurin-like_PHP"/>
</dbReference>
<evidence type="ECO:0000313" key="3">
    <source>
        <dbReference type="EMBL" id="MCX2981533.1"/>
    </source>
</evidence>
<dbReference type="PRINTS" id="PR00114">
    <property type="entry name" value="STPHPHTASE"/>
</dbReference>
<name>A0ABT3TGT8_9GAMM</name>
<evidence type="ECO:0000259" key="2">
    <source>
        <dbReference type="Pfam" id="PF00149"/>
    </source>
</evidence>
<feature type="domain" description="Calcineurin-like phosphoesterase" evidence="2">
    <location>
        <begin position="32"/>
        <end position="264"/>
    </location>
</feature>
<proteinExistence type="predicted"/>
<dbReference type="Proteomes" id="UP001143362">
    <property type="component" value="Unassembled WGS sequence"/>
</dbReference>
<keyword evidence="1" id="KW-0732">Signal</keyword>
<keyword evidence="4" id="KW-1185">Reference proteome</keyword>
<gene>
    <name evidence="3" type="ORF">EYC98_11740</name>
</gene>
<feature type="signal peptide" evidence="1">
    <location>
        <begin position="1"/>
        <end position="20"/>
    </location>
</feature>
<dbReference type="RefSeq" id="WP_279245531.1">
    <property type="nucleotide sequence ID" value="NZ_SHNN01000002.1"/>
</dbReference>
<dbReference type="InterPro" id="IPR006186">
    <property type="entry name" value="Ser/Thr-sp_prot-phosphatase"/>
</dbReference>
<dbReference type="SUPFAM" id="SSF56300">
    <property type="entry name" value="Metallo-dependent phosphatases"/>
    <property type="match status" value="1"/>
</dbReference>